<dbReference type="GO" id="GO:0008173">
    <property type="term" value="F:RNA methyltransferase activity"/>
    <property type="evidence" value="ECO:0007669"/>
    <property type="project" value="InterPro"/>
</dbReference>
<dbReference type="STRING" id="1118060.GCA_000311845_01197"/>
<keyword evidence="3 5" id="KW-0949">S-adenosyl-L-methionine</keyword>
<dbReference type="GO" id="GO:0003723">
    <property type="term" value="F:RNA binding"/>
    <property type="evidence" value="ECO:0007669"/>
    <property type="project" value="UniProtKB-UniRule"/>
</dbReference>
<name>A0A1Y3U987_9ACTN</name>
<reference evidence="8" key="1">
    <citation type="submission" date="2017-04" db="EMBL/GenBank/DDBJ databases">
        <title>Function of individual gut microbiota members based on whole genome sequencing of pure cultures obtained from chicken caecum.</title>
        <authorList>
            <person name="Medvecky M."/>
            <person name="Cejkova D."/>
            <person name="Polansky O."/>
            <person name="Karasova D."/>
            <person name="Kubasova T."/>
            <person name="Cizek A."/>
            <person name="Rychlik I."/>
        </authorList>
    </citation>
    <scope>NUCLEOTIDE SEQUENCE [LARGE SCALE GENOMIC DNA]</scope>
    <source>
        <strain evidence="8">An70</strain>
    </source>
</reference>
<keyword evidence="4 5" id="KW-0694">RNA-binding</keyword>
<keyword evidence="1 5" id="KW-0489">Methyltransferase</keyword>
<evidence type="ECO:0000256" key="1">
    <source>
        <dbReference type="ARBA" id="ARBA00022603"/>
    </source>
</evidence>
<feature type="binding site" evidence="5">
    <location>
        <position position="303"/>
    </location>
    <ligand>
        <name>S-adenosyl-L-methionine</name>
        <dbReference type="ChEBI" id="CHEBI:59789"/>
    </ligand>
</feature>
<evidence type="ECO:0000313" key="7">
    <source>
        <dbReference type="EMBL" id="OUN43677.1"/>
    </source>
</evidence>
<comment type="caution">
    <text evidence="5">Lacks conserved residue(s) required for the propagation of feature annotation.</text>
</comment>
<dbReference type="InterPro" id="IPR049560">
    <property type="entry name" value="MeTrfase_RsmB-F_NOP2_cat"/>
</dbReference>
<evidence type="ECO:0000256" key="2">
    <source>
        <dbReference type="ARBA" id="ARBA00022679"/>
    </source>
</evidence>
<proteinExistence type="inferred from homology"/>
<dbReference type="AlphaFoldDB" id="A0A1Y3U987"/>
<evidence type="ECO:0000313" key="8">
    <source>
        <dbReference type="Proteomes" id="UP000196560"/>
    </source>
</evidence>
<dbReference type="GO" id="GO:0006355">
    <property type="term" value="P:regulation of DNA-templated transcription"/>
    <property type="evidence" value="ECO:0007669"/>
    <property type="project" value="InterPro"/>
</dbReference>
<dbReference type="PANTHER" id="PTHR22807:SF53">
    <property type="entry name" value="RIBOSOMAL RNA SMALL SUBUNIT METHYLTRANSFERASE B-RELATED"/>
    <property type="match status" value="1"/>
</dbReference>
<dbReference type="PANTHER" id="PTHR22807">
    <property type="entry name" value="NOP2 YEAST -RELATED NOL1/NOP2/FMU SUN DOMAIN-CONTAINING"/>
    <property type="match status" value="1"/>
</dbReference>
<dbReference type="EMBL" id="NFHO01000003">
    <property type="protein sequence ID" value="OUN43677.1"/>
    <property type="molecule type" value="Genomic_DNA"/>
</dbReference>
<feature type="domain" description="SAM-dependent MTase RsmB/NOP-type" evidence="6">
    <location>
        <begin position="273"/>
        <end position="488"/>
    </location>
</feature>
<organism evidence="7 8">
    <name type="scientific">Enorma massiliensis</name>
    <dbReference type="NCBI Taxonomy" id="1472761"/>
    <lineage>
        <taxon>Bacteria</taxon>
        <taxon>Bacillati</taxon>
        <taxon>Actinomycetota</taxon>
        <taxon>Coriobacteriia</taxon>
        <taxon>Coriobacteriales</taxon>
        <taxon>Coriobacteriaceae</taxon>
        <taxon>Enorma</taxon>
    </lineage>
</organism>
<evidence type="ECO:0000256" key="3">
    <source>
        <dbReference type="ARBA" id="ARBA00022691"/>
    </source>
</evidence>
<dbReference type="InterPro" id="IPR029063">
    <property type="entry name" value="SAM-dependent_MTases_sf"/>
</dbReference>
<dbReference type="GO" id="GO:0001510">
    <property type="term" value="P:RNA methylation"/>
    <property type="evidence" value="ECO:0007669"/>
    <property type="project" value="InterPro"/>
</dbReference>
<dbReference type="Pfam" id="PF01029">
    <property type="entry name" value="NusB"/>
    <property type="match status" value="1"/>
</dbReference>
<dbReference type="PROSITE" id="PS51686">
    <property type="entry name" value="SAM_MT_RSMB_NOP"/>
    <property type="match status" value="1"/>
</dbReference>
<dbReference type="SUPFAM" id="SSF48013">
    <property type="entry name" value="NusB-like"/>
    <property type="match status" value="1"/>
</dbReference>
<comment type="caution">
    <text evidence="7">The sequence shown here is derived from an EMBL/GenBank/DDBJ whole genome shotgun (WGS) entry which is preliminary data.</text>
</comment>
<dbReference type="InterPro" id="IPR006027">
    <property type="entry name" value="NusB_RsmB_TIM44"/>
</dbReference>
<dbReference type="Gene3D" id="3.40.50.150">
    <property type="entry name" value="Vaccinia Virus protein VP39"/>
    <property type="match status" value="1"/>
</dbReference>
<comment type="similarity">
    <text evidence="5">Belongs to the class I-like SAM-binding methyltransferase superfamily. RsmB/NOP family.</text>
</comment>
<dbReference type="PRINTS" id="PR02008">
    <property type="entry name" value="RCMTFAMILY"/>
</dbReference>
<dbReference type="InterPro" id="IPR001678">
    <property type="entry name" value="MeTrfase_RsmB-F_NOP2_dom"/>
</dbReference>
<dbReference type="Pfam" id="PF01189">
    <property type="entry name" value="Methyltr_RsmB-F"/>
    <property type="match status" value="1"/>
</dbReference>
<gene>
    <name evidence="7" type="ORF">B5G21_03025</name>
</gene>
<keyword evidence="8" id="KW-1185">Reference proteome</keyword>
<evidence type="ECO:0000259" key="6">
    <source>
        <dbReference type="PROSITE" id="PS51686"/>
    </source>
</evidence>
<dbReference type="InterPro" id="IPR023267">
    <property type="entry name" value="RCMT"/>
</dbReference>
<evidence type="ECO:0000256" key="4">
    <source>
        <dbReference type="ARBA" id="ARBA00022884"/>
    </source>
</evidence>
<protein>
    <recommendedName>
        <fullName evidence="6">SAM-dependent MTase RsmB/NOP-type domain-containing protein</fullName>
    </recommendedName>
</protein>
<dbReference type="eggNOG" id="COG0144">
    <property type="taxonomic scope" value="Bacteria"/>
</dbReference>
<feature type="binding site" evidence="5">
    <location>
        <position position="331"/>
    </location>
    <ligand>
        <name>S-adenosyl-L-methionine</name>
        <dbReference type="ChEBI" id="CHEBI:59789"/>
    </ligand>
</feature>
<feature type="active site" description="Nucleophile" evidence="5">
    <location>
        <position position="412"/>
    </location>
</feature>
<dbReference type="SUPFAM" id="SSF53335">
    <property type="entry name" value="S-adenosyl-L-methionine-dependent methyltransferases"/>
    <property type="match status" value="1"/>
</dbReference>
<evidence type="ECO:0000256" key="5">
    <source>
        <dbReference type="PROSITE-ProRule" id="PRU01023"/>
    </source>
</evidence>
<accession>A0A1Y3U987</accession>
<dbReference type="InterPro" id="IPR035926">
    <property type="entry name" value="NusB-like_sf"/>
</dbReference>
<feature type="binding site" evidence="5">
    <location>
        <position position="358"/>
    </location>
    <ligand>
        <name>S-adenosyl-L-methionine</name>
        <dbReference type="ChEBI" id="CHEBI:59789"/>
    </ligand>
</feature>
<dbReference type="eggNOG" id="COG0781">
    <property type="taxonomic scope" value="Bacteria"/>
</dbReference>
<dbReference type="Proteomes" id="UP000196560">
    <property type="component" value="Unassembled WGS sequence"/>
</dbReference>
<sequence>MGCGAARARGQLGDALVTELSPARRVALDILLDLEESGAYARDGLDASPELRELSRRDAGLATRLVLGVVATYGCLDELIDTYCEKPGRMNARIREALRIAAFEIVYLGTEPRAAVSQGVELVRTRAKSAAGFANAVLRRIVADRGVYLAAEDVPAGSERNAVSAARSAGLPAWLAGEVIASLGFERARLLFDCELEPAPVAVHLNPHDATAEDALASLRVGASDVAGLPGCIAPVASSELMHTDLLKRSAVAVCDLNAQVVATAATMPGDCLEVGAGRGTKSFVMVAQATRCGMRRSAVAVELSKKKNRLNRRRLERAGLIDCVCFVTGDGCDLDRALSETDRRAGERRLFDSVLVDAPCTGTGTMRRHPEIPWRLLPEDIDRDMPGLQLALLTEAARRVRPGGQLIYATCSVLQQENAAVVDAFLDSEVGRGFALAPVSQALIFERPEFADAAAYVRSQETNRGLFQTVPALDSFDGHFCARFVRRKTV</sequence>
<keyword evidence="2 5" id="KW-0808">Transferase</keyword>
<dbReference type="Gene3D" id="1.10.940.10">
    <property type="entry name" value="NusB-like"/>
    <property type="match status" value="1"/>
</dbReference>